<proteinExistence type="predicted"/>
<sequence length="79" mass="8714">MLKVDIHRVVGRYLVDSHAAAPFDAMALLAVDVSSLWDAMVSCSGLIWLSPGCYGIVLWLEVDSLWVAMMTAGNWNENM</sequence>
<protein>
    <submittedName>
        <fullName evidence="1">Uncharacterized protein</fullName>
    </submittedName>
</protein>
<evidence type="ECO:0000313" key="1">
    <source>
        <dbReference type="EMBL" id="CAD7446467.1"/>
    </source>
</evidence>
<dbReference type="AlphaFoldDB" id="A0A7R9I5N9"/>
<organism evidence="1">
    <name type="scientific">Timema bartmani</name>
    <dbReference type="NCBI Taxonomy" id="61472"/>
    <lineage>
        <taxon>Eukaryota</taxon>
        <taxon>Metazoa</taxon>
        <taxon>Ecdysozoa</taxon>
        <taxon>Arthropoda</taxon>
        <taxon>Hexapoda</taxon>
        <taxon>Insecta</taxon>
        <taxon>Pterygota</taxon>
        <taxon>Neoptera</taxon>
        <taxon>Polyneoptera</taxon>
        <taxon>Phasmatodea</taxon>
        <taxon>Timematodea</taxon>
        <taxon>Timematoidea</taxon>
        <taxon>Timematidae</taxon>
        <taxon>Timema</taxon>
    </lineage>
</organism>
<dbReference type="EMBL" id="OD568031">
    <property type="protein sequence ID" value="CAD7446467.1"/>
    <property type="molecule type" value="Genomic_DNA"/>
</dbReference>
<gene>
    <name evidence="1" type="ORF">TBIB3V08_LOCUS8797</name>
</gene>
<reference evidence="1" key="1">
    <citation type="submission" date="2020-11" db="EMBL/GenBank/DDBJ databases">
        <authorList>
            <person name="Tran Van P."/>
        </authorList>
    </citation>
    <scope>NUCLEOTIDE SEQUENCE</scope>
</reference>
<accession>A0A7R9I5N9</accession>
<name>A0A7R9I5N9_9NEOP</name>